<feature type="region of interest" description="Disordered" evidence="1">
    <location>
        <begin position="253"/>
        <end position="396"/>
    </location>
</feature>
<dbReference type="KEGG" id="bgt:106078487"/>
<evidence type="ECO:0000313" key="2">
    <source>
        <dbReference type="Proteomes" id="UP001165740"/>
    </source>
</evidence>
<feature type="compositionally biased region" description="Polar residues" evidence="1">
    <location>
        <begin position="333"/>
        <end position="343"/>
    </location>
</feature>
<dbReference type="GeneID" id="106078487"/>
<dbReference type="OrthoDB" id="6116887at2759"/>
<feature type="compositionally biased region" description="Polar residues" evidence="1">
    <location>
        <begin position="259"/>
        <end position="276"/>
    </location>
</feature>
<feature type="compositionally biased region" description="Polar residues" evidence="1">
    <location>
        <begin position="355"/>
        <end position="396"/>
    </location>
</feature>
<dbReference type="RefSeq" id="XP_013094820.2">
    <property type="nucleotide sequence ID" value="XM_013239366.2"/>
</dbReference>
<evidence type="ECO:0000313" key="3">
    <source>
        <dbReference type="RefSeq" id="XP_013094820.2"/>
    </source>
</evidence>
<sequence>MPLGLFNKKDRMLKEKSKSTFDLFHTSEKLQVPERKLLKKKSGSTLNLFATKSSNTLQEISTSPSPPDIVEGLTKADKTKSKSLFHLSESVKIRSKSSQNLMDSNNNSLAQFKEKVRLSTPVSPFRKISTGSSSSRSSSSSDDGVVGKSKSKVSTPSKLRSSKKRALGASTESIESTREKRMADIVQLDNYIEYLKKSDDCSIVNISNRLCCAQVLRLVLLRQQRMLDNDVHHTSAQERNAFINYRNNLKSNADRNPAVLSSDQSPPLNNDNSARTLDNAPLDNRNQWSAEHSSSPASSPESQRGDRLFTRKGSNRKFKRTPPGQSDFHKNLARSNINSYHSDTSLHEDDETNSTDENLSKKWNSMSSTSLADSTCDLSPSVGQNVDEVPTSQHKNQPLSIAVFSSDVEIY</sequence>
<evidence type="ECO:0000256" key="1">
    <source>
        <dbReference type="SAM" id="MobiDB-lite"/>
    </source>
</evidence>
<gene>
    <name evidence="3 4" type="primary">LOC106078487</name>
</gene>
<accession>A0A9U8EMF4</accession>
<protein>
    <submittedName>
        <fullName evidence="3 4">Uncharacterized protein LOC106078487</fullName>
    </submittedName>
</protein>
<dbReference type="Proteomes" id="UP001165740">
    <property type="component" value="Chromosome 4"/>
</dbReference>
<feature type="region of interest" description="Disordered" evidence="1">
    <location>
        <begin position="123"/>
        <end position="178"/>
    </location>
</feature>
<reference evidence="3 4" key="1">
    <citation type="submission" date="2025-04" db="UniProtKB">
        <authorList>
            <consortium name="RefSeq"/>
        </authorList>
    </citation>
    <scope>IDENTIFICATION</scope>
</reference>
<feature type="compositionally biased region" description="Low complexity" evidence="1">
    <location>
        <begin position="129"/>
        <end position="157"/>
    </location>
</feature>
<evidence type="ECO:0000313" key="4">
    <source>
        <dbReference type="RefSeq" id="XP_013094821.2"/>
    </source>
</evidence>
<feature type="compositionally biased region" description="Low complexity" evidence="1">
    <location>
        <begin position="289"/>
        <end position="302"/>
    </location>
</feature>
<dbReference type="RefSeq" id="XP_013094821.2">
    <property type="nucleotide sequence ID" value="XM_013239367.2"/>
</dbReference>
<dbReference type="AlphaFoldDB" id="A0A9U8EMF4"/>
<name>A0A9U8EMF4_BIOGL</name>
<proteinExistence type="predicted"/>
<keyword evidence="2" id="KW-1185">Reference proteome</keyword>
<organism evidence="2 3">
    <name type="scientific">Biomphalaria glabrata</name>
    <name type="common">Bloodfluke planorb</name>
    <name type="synonym">Freshwater snail</name>
    <dbReference type="NCBI Taxonomy" id="6526"/>
    <lineage>
        <taxon>Eukaryota</taxon>
        <taxon>Metazoa</taxon>
        <taxon>Spiralia</taxon>
        <taxon>Lophotrochozoa</taxon>
        <taxon>Mollusca</taxon>
        <taxon>Gastropoda</taxon>
        <taxon>Heterobranchia</taxon>
        <taxon>Euthyneura</taxon>
        <taxon>Panpulmonata</taxon>
        <taxon>Hygrophila</taxon>
        <taxon>Lymnaeoidea</taxon>
        <taxon>Planorbidae</taxon>
        <taxon>Biomphalaria</taxon>
    </lineage>
</organism>